<proteinExistence type="predicted"/>
<evidence type="ECO:0000259" key="2">
    <source>
        <dbReference type="PROSITE" id="PS00028"/>
    </source>
</evidence>
<protein>
    <submittedName>
        <fullName evidence="4">C2H2-type domain-containing protein</fullName>
    </submittedName>
</protein>
<reference evidence="4" key="1">
    <citation type="submission" date="2022-11" db="UniProtKB">
        <authorList>
            <consortium name="WormBaseParasite"/>
        </authorList>
    </citation>
    <scope>IDENTIFICATION</scope>
</reference>
<evidence type="ECO:0000313" key="4">
    <source>
        <dbReference type="WBParaSite" id="ACRNAN_Path_254.g955.t1"/>
    </source>
</evidence>
<dbReference type="AlphaFoldDB" id="A0A914C4A0"/>
<evidence type="ECO:0000313" key="3">
    <source>
        <dbReference type="Proteomes" id="UP000887540"/>
    </source>
</evidence>
<dbReference type="WBParaSite" id="ACRNAN_Path_254.g955.t1">
    <property type="protein sequence ID" value="ACRNAN_Path_254.g955.t1"/>
    <property type="gene ID" value="ACRNAN_Path_254.g955"/>
</dbReference>
<feature type="region of interest" description="Disordered" evidence="1">
    <location>
        <begin position="455"/>
        <end position="477"/>
    </location>
</feature>
<feature type="compositionally biased region" description="Basic residues" evidence="1">
    <location>
        <begin position="468"/>
        <end position="477"/>
    </location>
</feature>
<dbReference type="PROSITE" id="PS00028">
    <property type="entry name" value="ZINC_FINGER_C2H2_1"/>
    <property type="match status" value="1"/>
</dbReference>
<dbReference type="Proteomes" id="UP000887540">
    <property type="component" value="Unplaced"/>
</dbReference>
<name>A0A914C4A0_9BILA</name>
<accession>A0A914C4A0</accession>
<sequence>MDSKIDMMNMVKNDGETFETLEEEEEVTYEMEEAEVEEEQIGVIYIPGEMFLSDSVEIGQNGEIVQFVTSHENDDNDHIYEEIICHICNQPMEAGMNMVRFPPFSQNRWAENFGIVNQPHEHYICAAHFTEYNPADIEKRTKAKYKHDGSHYHYRDAQPTENLKIFFRESNFRVKSTRRKAMHHVAVIPVPEDPNQYYEFSYNAKSKDGKTSFYSCLGCRKATADSKTKDRVRTIHLQGNRLLSRYHPLRGHHMACRPIVDETRAYLKNLIYTKCEPDDLPPRLSPQHMPDIPPLKKNADFSRKIENFDADAFGGFSDTYSNQIIMDELGNQYTLVPEQELPSTSKVQDIQEVYDISADQEDHAYDSYKYPSLTQNIELEEIIGSPDPPRLKPYGVVDHENVVINSMFKSTNRVFRKRLKYEKKNKKELVPKCYICFRVLKNAEHLAHHLLNAHVNTKKSSSKSGSKCSHKPKREAQ</sequence>
<feature type="domain" description="C2H2-type" evidence="2">
    <location>
        <begin position="433"/>
        <end position="454"/>
    </location>
</feature>
<evidence type="ECO:0000256" key="1">
    <source>
        <dbReference type="SAM" id="MobiDB-lite"/>
    </source>
</evidence>
<keyword evidence="3" id="KW-1185">Reference proteome</keyword>
<organism evidence="3 4">
    <name type="scientific">Acrobeloides nanus</name>
    <dbReference type="NCBI Taxonomy" id="290746"/>
    <lineage>
        <taxon>Eukaryota</taxon>
        <taxon>Metazoa</taxon>
        <taxon>Ecdysozoa</taxon>
        <taxon>Nematoda</taxon>
        <taxon>Chromadorea</taxon>
        <taxon>Rhabditida</taxon>
        <taxon>Tylenchina</taxon>
        <taxon>Cephalobomorpha</taxon>
        <taxon>Cephaloboidea</taxon>
        <taxon>Cephalobidae</taxon>
        <taxon>Acrobeloides</taxon>
    </lineage>
</organism>
<dbReference type="InterPro" id="IPR013087">
    <property type="entry name" value="Znf_C2H2_type"/>
</dbReference>